<name>A0A1V9ZVA1_9STRA</name>
<dbReference type="OrthoDB" id="7537227at2759"/>
<dbReference type="InterPro" id="IPR016024">
    <property type="entry name" value="ARM-type_fold"/>
</dbReference>
<evidence type="ECO:0000313" key="10">
    <source>
        <dbReference type="Proteomes" id="UP000243217"/>
    </source>
</evidence>
<keyword evidence="6" id="KW-0449">Lipoprotein</keyword>
<evidence type="ECO:0000256" key="7">
    <source>
        <dbReference type="ARBA" id="ARBA00026209"/>
    </source>
</evidence>
<dbReference type="GO" id="GO:0005774">
    <property type="term" value="C:vacuolar membrane"/>
    <property type="evidence" value="ECO:0007669"/>
    <property type="project" value="UniProtKB-SubCell"/>
</dbReference>
<dbReference type="PANTHER" id="PTHR47249">
    <property type="entry name" value="VACUOLAR PROTEIN 8"/>
    <property type="match status" value="1"/>
</dbReference>
<feature type="compositionally biased region" description="Polar residues" evidence="8">
    <location>
        <begin position="2214"/>
        <end position="2227"/>
    </location>
</feature>
<evidence type="ECO:0000256" key="2">
    <source>
        <dbReference type="ARBA" id="ARBA00005462"/>
    </source>
</evidence>
<keyword evidence="5" id="KW-0472">Membrane</keyword>
<reference evidence="9 10" key="1">
    <citation type="journal article" date="2014" name="Genome Biol. Evol.">
        <title>The secreted proteins of Achlya hypogyna and Thraustotheca clavata identify the ancestral oomycete secretome and reveal gene acquisitions by horizontal gene transfer.</title>
        <authorList>
            <person name="Misner I."/>
            <person name="Blouin N."/>
            <person name="Leonard G."/>
            <person name="Richards T.A."/>
            <person name="Lane C.E."/>
        </authorList>
    </citation>
    <scope>NUCLEOTIDE SEQUENCE [LARGE SCALE GENOMIC DNA]</scope>
    <source>
        <strain evidence="9 10">ATCC 34112</strain>
    </source>
</reference>
<dbReference type="SUPFAM" id="SSF48371">
    <property type="entry name" value="ARM repeat"/>
    <property type="match status" value="6"/>
</dbReference>
<evidence type="ECO:0000256" key="4">
    <source>
        <dbReference type="ARBA" id="ARBA00022737"/>
    </source>
</evidence>
<keyword evidence="4" id="KW-0677">Repeat</keyword>
<feature type="compositionally biased region" description="Basic and acidic residues" evidence="8">
    <location>
        <begin position="843"/>
        <end position="853"/>
    </location>
</feature>
<feature type="region of interest" description="Disordered" evidence="8">
    <location>
        <begin position="667"/>
        <end position="711"/>
    </location>
</feature>
<evidence type="ECO:0000256" key="6">
    <source>
        <dbReference type="ARBA" id="ARBA00023288"/>
    </source>
</evidence>
<accession>A0A1V9ZVA1</accession>
<comment type="similarity">
    <text evidence="2">Belongs to the beta-catenin family.</text>
</comment>
<dbReference type="Gene3D" id="1.25.10.10">
    <property type="entry name" value="Leucine-rich Repeat Variant"/>
    <property type="match status" value="7"/>
</dbReference>
<dbReference type="Proteomes" id="UP000243217">
    <property type="component" value="Unassembled WGS sequence"/>
</dbReference>
<comment type="caution">
    <text evidence="9">The sequence shown here is derived from an EMBL/GenBank/DDBJ whole genome shotgun (WGS) entry which is preliminary data.</text>
</comment>
<organism evidence="9 10">
    <name type="scientific">Thraustotheca clavata</name>
    <dbReference type="NCBI Taxonomy" id="74557"/>
    <lineage>
        <taxon>Eukaryota</taxon>
        <taxon>Sar</taxon>
        <taxon>Stramenopiles</taxon>
        <taxon>Oomycota</taxon>
        <taxon>Saprolegniomycetes</taxon>
        <taxon>Saprolegniales</taxon>
        <taxon>Achlyaceae</taxon>
        <taxon>Thraustotheca</taxon>
    </lineage>
</organism>
<feature type="region of interest" description="Disordered" evidence="8">
    <location>
        <begin position="827"/>
        <end position="855"/>
    </location>
</feature>
<evidence type="ECO:0000256" key="1">
    <source>
        <dbReference type="ARBA" id="ARBA00004592"/>
    </source>
</evidence>
<gene>
    <name evidence="9" type="ORF">THRCLA_05666</name>
</gene>
<dbReference type="GO" id="GO:0043495">
    <property type="term" value="F:protein-membrane adaptor activity"/>
    <property type="evidence" value="ECO:0007669"/>
    <property type="project" value="InterPro"/>
</dbReference>
<dbReference type="EMBL" id="JNBS01001338">
    <property type="protein sequence ID" value="OQS01901.1"/>
    <property type="molecule type" value="Genomic_DNA"/>
</dbReference>
<dbReference type="InterPro" id="IPR000225">
    <property type="entry name" value="Armadillo"/>
</dbReference>
<comment type="subcellular location">
    <subcellularLocation>
        <location evidence="1">Vacuole membrane</location>
        <topology evidence="1">Lipid-anchor</topology>
    </subcellularLocation>
</comment>
<keyword evidence="10" id="KW-1185">Reference proteome</keyword>
<feature type="region of interest" description="Disordered" evidence="8">
    <location>
        <begin position="2179"/>
        <end position="2244"/>
    </location>
</feature>
<feature type="region of interest" description="Disordered" evidence="8">
    <location>
        <begin position="914"/>
        <end position="946"/>
    </location>
</feature>
<dbReference type="InterPro" id="IPR045156">
    <property type="entry name" value="Vac8"/>
</dbReference>
<dbReference type="PANTHER" id="PTHR47249:SF1">
    <property type="entry name" value="VACUOLAR PROTEIN 8"/>
    <property type="match status" value="1"/>
</dbReference>
<evidence type="ECO:0000256" key="8">
    <source>
        <dbReference type="SAM" id="MobiDB-lite"/>
    </source>
</evidence>
<feature type="compositionally biased region" description="Basic and acidic residues" evidence="8">
    <location>
        <begin position="2179"/>
        <end position="2194"/>
    </location>
</feature>
<evidence type="ECO:0000256" key="3">
    <source>
        <dbReference type="ARBA" id="ARBA00022554"/>
    </source>
</evidence>
<dbReference type="SMART" id="SM00185">
    <property type="entry name" value="ARM"/>
    <property type="match status" value="15"/>
</dbReference>
<feature type="compositionally biased region" description="Polar residues" evidence="8">
    <location>
        <begin position="687"/>
        <end position="707"/>
    </location>
</feature>
<keyword evidence="3" id="KW-0926">Vacuole</keyword>
<protein>
    <recommendedName>
        <fullName evidence="7">Vacuolar protein 8</fullName>
    </recommendedName>
</protein>
<evidence type="ECO:0000313" key="9">
    <source>
        <dbReference type="EMBL" id="OQS01901.1"/>
    </source>
</evidence>
<proteinExistence type="inferred from homology"/>
<evidence type="ECO:0000256" key="5">
    <source>
        <dbReference type="ARBA" id="ARBA00023136"/>
    </source>
</evidence>
<sequence>MRSGIEEVQIHCAAALCGMACERGHHRHMWKEGTVSDFIVNSLLRINSESTKEVCARVLFNVLSHEDCRSYFIKEGVLYALIKLARLESLEIRILCVAALYNLSCDSGMIASLMEANVPHVVSKMCEGEFRHEDSRRKLSACLTNMALAPGQEIKHMEGGILNAVLVLCEHFDPECMKYGASVLCSVSMEAQNCDGLASTAAMELLLRMMSSKDKEQCTYAVNAVCNVSCNSALHDKIEGVETLCSIMHAVGEANEDEEIILTCAKTICNMTYHSKHRSTIMKFHFIRTFIRVFATRPIYLSVAGICARILATLSEDPSLTEAMVGEGAVHLLRMTVVDASPETIIYCIVSLCRLSRGGHSGTRILDDGLFDILAAAIPLEYDNIQGPRMTTDMTERCSMILRTLSTYTMCIPQMIDDHRLMPMIKALAHQKDKETCKNCVMLVHNITAARNRTFQKSVRTGGVIRLLITLAKIGSSEEAQICAVALAHINCELSEADRNEIEAYEHGVVATMIGMLDMDPPAMQKAEKISTTLPPLLHWAPPTKDWIFFFGENKANATCTKAIPVSWVVQDAPIDESKLTPKEPISFISQLPQQLCEFSPVIKDELYGTFQILQVSTEKSHLKVSARHSHMSLTAVLKTVDSFPHEESTPLVTDILDEPLELTLDEESNLKEDSIRKSTIPKKPSQRSSSKTNKGSRRTPSMQNTKKGGVCNKVINCRRIKMSHRLSQNARHTQELLQDLEHDKELDVLRVYLARYNLFPRKRDPKTAPIRAEELRDLVKHWKLHRQRNFWKSHTTKEELVRTLYKYINTKILPSEVKPPCALASTTSGVLPARPTTPNNAESKKASFDRKNSYHTMSTNVQAMKVKLFHRNGNFSLEQYSGDLFSQRGEYDDGMIYLSRLGSSIETPLTMTIEPPSKVPTSTPPKTPRPSTVPAHTPHSHHGSTIDARLELIDEDSTSRDVRMKRECACSLYQLSLQVGHERGIVLEGCVPALVRLSLFDDNEVKKYCAAALVNLTCDTTLIAKMVEDGLLGGLMELSKLQHEDVRRNASLGLCRGSYERQGQLRLMQEGSVPAMISMLNSNDYETKEACIKALINIASFTGAAVSETVVHTLVKLANSRTDLACVQFIAETLANLSILTGSRIEAVEDGILDPILQICSLFPTIEIKKSIAIALCNFSGIDSNHADLCQLHVLQCLDMLLDTPDESIRELSSVAVANLSCQPESIRSIIDSNIAIRLIQIGYTQNNLIQENISLALANLAAAEDNDRIFLTRHGVVLLILQLLRSGSILTKQYAVATLCGLMENETSRNEIVQCDAIEVIISLTNTPKICDYCAVCLLNFSAHSDLSTYLLDPRAIMTLLSLFTQEDRELSKFELKEPLVNLSKVQESCLNCLYNLSFYPSSRDFLINEGAVSSLATVFRKPCKQLELNKRCIAIICNYSFSNDMERQHRILYDDGLKLVKRLMSNTTSKEILLCASSILCNLSLLAIDQPNSPLLNMLMDLSHTAYPDISLNCAMAFSKLSSHSEHGDILAKCIELPPTLTVMMRSGIEEVQVHCATALCGLAAERGSRSHNNGKHLWREGTISDFIVNSLLRINSDSTKEICARVLFNVLTHEDCRVSMIKEGVLYALVKLARLESLEIRTLCVTVMYNLSCDDGLLPILKEINVAQVIAKMCESDINSDENRQKMAACLTNMTLIQGYEVRLVESDVLNAILLLCEQGGLNCLRNGASVLCSLSSQRECCEPMATLAITELLIKMISSKDGQQCLFALSALCNLSCAPGAHEKLDEAETIAAVLRVVSESEEELILLTGVKFLHNLSSNVRYHVHLIKHQFIPIILHVFSDEVFESVADVSAGIIATLSEDQTILNQLVNEGAVKVLRMAAASDRADTIGNCIISLCRLARGGHSGARMLEDGLFDILAAAIPAHLSVVMSERVALILRTLSTYMMCLPHMVGDTRLIPIVTAITQAGDRDTCRHCVMLLHNITAARNHDFQSKAKASGVVPLLIQLSQVGASDIRQVSSVALAHINSELSEFDQSDNYEAGLVSTLITMLDMDTTMMQKVEKIAMGIPPPLKLEPRKIWNFMSGFRSTRVLHQIPVIWSSQNTPVDERNLVPSEPRTYLSEFPHQSTERTGTIKDFVYGTCSVMRVNGDKCRVKPTPRGIPLSPTSIIKKLHESSPEEVPEIAKENSPRTAVATVPPKQPKTKSTPRQRSYMTQGSQRPSLPNVLLKRGSSVNLPKL</sequence>
<dbReference type="GO" id="GO:0071562">
    <property type="term" value="P:nucleus-vacuole junction assembly"/>
    <property type="evidence" value="ECO:0007669"/>
    <property type="project" value="InterPro"/>
</dbReference>
<dbReference type="InterPro" id="IPR011989">
    <property type="entry name" value="ARM-like"/>
</dbReference>